<protein>
    <submittedName>
        <fullName evidence="6">Uncharacterized protein</fullName>
    </submittedName>
</protein>
<dbReference type="InterPro" id="IPR001077">
    <property type="entry name" value="COMT_C"/>
</dbReference>
<dbReference type="STRING" id="1160497.A0A1L9VYS1"/>
<dbReference type="Proteomes" id="UP000184300">
    <property type="component" value="Unassembled WGS sequence"/>
</dbReference>
<dbReference type="InterPro" id="IPR029063">
    <property type="entry name" value="SAM-dependent_MTases_sf"/>
</dbReference>
<evidence type="ECO:0000256" key="1">
    <source>
        <dbReference type="ARBA" id="ARBA00022603"/>
    </source>
</evidence>
<evidence type="ECO:0000313" key="7">
    <source>
        <dbReference type="Proteomes" id="UP000184300"/>
    </source>
</evidence>
<keyword evidence="1" id="KW-0489">Methyltransferase</keyword>
<dbReference type="AlphaFoldDB" id="A0A1L9VYS1"/>
<dbReference type="InterPro" id="IPR036390">
    <property type="entry name" value="WH_DNA-bd_sf"/>
</dbReference>
<dbReference type="EMBL" id="KV878888">
    <property type="protein sequence ID" value="OJJ89062.1"/>
    <property type="molecule type" value="Genomic_DNA"/>
</dbReference>
<feature type="domain" description="O-methyltransferase dimerisation" evidence="5">
    <location>
        <begin position="63"/>
        <end position="128"/>
    </location>
</feature>
<dbReference type="Gene3D" id="1.10.10.10">
    <property type="entry name" value="Winged helix-like DNA-binding domain superfamily/Winged helix DNA-binding domain"/>
    <property type="match status" value="1"/>
</dbReference>
<dbReference type="GO" id="GO:0008171">
    <property type="term" value="F:O-methyltransferase activity"/>
    <property type="evidence" value="ECO:0007669"/>
    <property type="project" value="InterPro"/>
</dbReference>
<dbReference type="InterPro" id="IPR036388">
    <property type="entry name" value="WH-like_DNA-bd_sf"/>
</dbReference>
<dbReference type="GO" id="GO:0032259">
    <property type="term" value="P:methylation"/>
    <property type="evidence" value="ECO:0007669"/>
    <property type="project" value="UniProtKB-KW"/>
</dbReference>
<dbReference type="VEuPathDB" id="FungiDB:ASPGLDRAFT_62649"/>
<keyword evidence="2" id="KW-0808">Transferase</keyword>
<organism evidence="6 7">
    <name type="scientific">Aspergillus glaucus CBS 516.65</name>
    <dbReference type="NCBI Taxonomy" id="1160497"/>
    <lineage>
        <taxon>Eukaryota</taxon>
        <taxon>Fungi</taxon>
        <taxon>Dikarya</taxon>
        <taxon>Ascomycota</taxon>
        <taxon>Pezizomycotina</taxon>
        <taxon>Eurotiomycetes</taxon>
        <taxon>Eurotiomycetidae</taxon>
        <taxon>Eurotiales</taxon>
        <taxon>Aspergillaceae</taxon>
        <taxon>Aspergillus</taxon>
        <taxon>Aspergillus subgen. Aspergillus</taxon>
    </lineage>
</organism>
<dbReference type="SUPFAM" id="SSF46785">
    <property type="entry name" value="Winged helix' DNA-binding domain"/>
    <property type="match status" value="1"/>
</dbReference>
<gene>
    <name evidence="6" type="ORF">ASPGLDRAFT_62649</name>
</gene>
<dbReference type="SUPFAM" id="SSF53335">
    <property type="entry name" value="S-adenosyl-L-methionine-dependent methyltransferases"/>
    <property type="match status" value="1"/>
</dbReference>
<keyword evidence="7" id="KW-1185">Reference proteome</keyword>
<evidence type="ECO:0000259" key="5">
    <source>
        <dbReference type="Pfam" id="PF08100"/>
    </source>
</evidence>
<reference evidence="7" key="1">
    <citation type="journal article" date="2017" name="Genome Biol.">
        <title>Comparative genomics reveals high biological diversity and specific adaptations in the industrially and medically important fungal genus Aspergillus.</title>
        <authorList>
            <person name="de Vries R.P."/>
            <person name="Riley R."/>
            <person name="Wiebenga A."/>
            <person name="Aguilar-Osorio G."/>
            <person name="Amillis S."/>
            <person name="Uchima C.A."/>
            <person name="Anderluh G."/>
            <person name="Asadollahi M."/>
            <person name="Askin M."/>
            <person name="Barry K."/>
            <person name="Battaglia E."/>
            <person name="Bayram O."/>
            <person name="Benocci T."/>
            <person name="Braus-Stromeyer S.A."/>
            <person name="Caldana C."/>
            <person name="Canovas D."/>
            <person name="Cerqueira G.C."/>
            <person name="Chen F."/>
            <person name="Chen W."/>
            <person name="Choi C."/>
            <person name="Clum A."/>
            <person name="Dos Santos R.A."/>
            <person name="Damasio A.R."/>
            <person name="Diallinas G."/>
            <person name="Emri T."/>
            <person name="Fekete E."/>
            <person name="Flipphi M."/>
            <person name="Freyberg S."/>
            <person name="Gallo A."/>
            <person name="Gournas C."/>
            <person name="Habgood R."/>
            <person name="Hainaut M."/>
            <person name="Harispe M.L."/>
            <person name="Henrissat B."/>
            <person name="Hilden K.S."/>
            <person name="Hope R."/>
            <person name="Hossain A."/>
            <person name="Karabika E."/>
            <person name="Karaffa L."/>
            <person name="Karanyi Z."/>
            <person name="Krasevec N."/>
            <person name="Kuo A."/>
            <person name="Kusch H."/>
            <person name="LaButti K."/>
            <person name="Lagendijk E.L."/>
            <person name="Lapidus A."/>
            <person name="Levasseur A."/>
            <person name="Lindquist E."/>
            <person name="Lipzen A."/>
            <person name="Logrieco A.F."/>
            <person name="MacCabe A."/>
            <person name="Maekelae M.R."/>
            <person name="Malavazi I."/>
            <person name="Melin P."/>
            <person name="Meyer V."/>
            <person name="Mielnichuk N."/>
            <person name="Miskei M."/>
            <person name="Molnar A.P."/>
            <person name="Mule G."/>
            <person name="Ngan C.Y."/>
            <person name="Orejas M."/>
            <person name="Orosz E."/>
            <person name="Ouedraogo J.P."/>
            <person name="Overkamp K.M."/>
            <person name="Park H.-S."/>
            <person name="Perrone G."/>
            <person name="Piumi F."/>
            <person name="Punt P.J."/>
            <person name="Ram A.F."/>
            <person name="Ramon A."/>
            <person name="Rauscher S."/>
            <person name="Record E."/>
            <person name="Riano-Pachon D.M."/>
            <person name="Robert V."/>
            <person name="Roehrig J."/>
            <person name="Ruller R."/>
            <person name="Salamov A."/>
            <person name="Salih N.S."/>
            <person name="Samson R.A."/>
            <person name="Sandor E."/>
            <person name="Sanguinetti M."/>
            <person name="Schuetze T."/>
            <person name="Sepcic K."/>
            <person name="Shelest E."/>
            <person name="Sherlock G."/>
            <person name="Sophianopoulou V."/>
            <person name="Squina F.M."/>
            <person name="Sun H."/>
            <person name="Susca A."/>
            <person name="Todd R.B."/>
            <person name="Tsang A."/>
            <person name="Unkles S.E."/>
            <person name="van de Wiele N."/>
            <person name="van Rossen-Uffink D."/>
            <person name="Oliveira J.V."/>
            <person name="Vesth T.C."/>
            <person name="Visser J."/>
            <person name="Yu J.-H."/>
            <person name="Zhou M."/>
            <person name="Andersen M.R."/>
            <person name="Archer D.B."/>
            <person name="Baker S.E."/>
            <person name="Benoit I."/>
            <person name="Brakhage A.A."/>
            <person name="Braus G.H."/>
            <person name="Fischer R."/>
            <person name="Frisvad J.C."/>
            <person name="Goldman G.H."/>
            <person name="Houbraken J."/>
            <person name="Oakley B."/>
            <person name="Pocsi I."/>
            <person name="Scazzocchio C."/>
            <person name="Seiboth B."/>
            <person name="vanKuyk P.A."/>
            <person name="Wortman J."/>
            <person name="Dyer P.S."/>
            <person name="Grigoriev I.V."/>
        </authorList>
    </citation>
    <scope>NUCLEOTIDE SEQUENCE [LARGE SCALE GENOMIC DNA]</scope>
    <source>
        <strain evidence="7">CBS 516.65</strain>
    </source>
</reference>
<proteinExistence type="predicted"/>
<sequence length="378" mass="42907">MAESPPDLVTAIKWHAENTGLDRFKSSGRSETSRVYAQDKATQLARALERPQNAILKEPSGFMAVKVAIDLGVFSVLNEATKPMSLEELAVVKQADPLLVGHIMRFLVLNGFVEEARPREYFPTAISREMNNRNLKSLFLEVLPFIQKAPEYLRAINYRNPMYAPLQYTHNIERANYPFWCDWFPVQERILNHEGLGPKKPLLVDIGGGRGHDLIHFREQFPDASGMLILEELPSVLDEVRAARDMDIVGVETVGHDFFAEKQPVHSARAYYFKHVLHDWSDEKATIILNNLKPAMRRECSKILVEEFIIPDRNAALPCMTDIAVMVFCSGLQRARQQWTNLLQSVGLKILNSWGREGEGLGVIEADLLEENLTNGYH</sequence>
<evidence type="ECO:0000259" key="4">
    <source>
        <dbReference type="Pfam" id="PF00891"/>
    </source>
</evidence>
<dbReference type="Pfam" id="PF08100">
    <property type="entry name" value="Dimerisation"/>
    <property type="match status" value="1"/>
</dbReference>
<accession>A0A1L9VYS1</accession>
<dbReference type="GO" id="GO:0044550">
    <property type="term" value="P:secondary metabolite biosynthetic process"/>
    <property type="evidence" value="ECO:0007669"/>
    <property type="project" value="UniProtKB-ARBA"/>
</dbReference>
<dbReference type="PANTHER" id="PTHR43712:SF1">
    <property type="entry name" value="HYPOTHETICAL O-METHYLTRANSFERASE (EUROFUNG)-RELATED"/>
    <property type="match status" value="1"/>
</dbReference>
<dbReference type="InterPro" id="IPR016461">
    <property type="entry name" value="COMT-like"/>
</dbReference>
<evidence type="ECO:0000313" key="6">
    <source>
        <dbReference type="EMBL" id="OJJ89062.1"/>
    </source>
</evidence>
<dbReference type="InterPro" id="IPR012967">
    <property type="entry name" value="COMT_dimerisation"/>
</dbReference>
<dbReference type="RefSeq" id="XP_022405724.1">
    <property type="nucleotide sequence ID" value="XM_022548558.1"/>
</dbReference>
<dbReference type="GeneID" id="34464818"/>
<dbReference type="OrthoDB" id="1535081at2759"/>
<dbReference type="PANTHER" id="PTHR43712">
    <property type="entry name" value="PUTATIVE (AFU_ORTHOLOGUE AFUA_4G14580)-RELATED"/>
    <property type="match status" value="1"/>
</dbReference>
<feature type="domain" description="O-methyltransferase C-terminal" evidence="4">
    <location>
        <begin position="201"/>
        <end position="347"/>
    </location>
</feature>
<name>A0A1L9VYS1_ASPGL</name>
<evidence type="ECO:0000256" key="3">
    <source>
        <dbReference type="ARBA" id="ARBA00022691"/>
    </source>
</evidence>
<dbReference type="Pfam" id="PF00891">
    <property type="entry name" value="Methyltransf_2"/>
    <property type="match status" value="1"/>
</dbReference>
<keyword evidence="3" id="KW-0949">S-adenosyl-L-methionine</keyword>
<evidence type="ECO:0000256" key="2">
    <source>
        <dbReference type="ARBA" id="ARBA00022679"/>
    </source>
</evidence>
<dbReference type="Gene3D" id="3.40.50.150">
    <property type="entry name" value="Vaccinia Virus protein VP39"/>
    <property type="match status" value="1"/>
</dbReference>
<dbReference type="GO" id="GO:0046983">
    <property type="term" value="F:protein dimerization activity"/>
    <property type="evidence" value="ECO:0007669"/>
    <property type="project" value="InterPro"/>
</dbReference>
<dbReference type="PROSITE" id="PS51683">
    <property type="entry name" value="SAM_OMT_II"/>
    <property type="match status" value="1"/>
</dbReference>